<dbReference type="EMBL" id="CM051396">
    <property type="protein sequence ID" value="KAJ4722824.1"/>
    <property type="molecule type" value="Genomic_DNA"/>
</dbReference>
<dbReference type="Proteomes" id="UP001164539">
    <property type="component" value="Chromosome 3"/>
</dbReference>
<protein>
    <submittedName>
        <fullName evidence="1">F-box protein SKIP23-like</fullName>
    </submittedName>
</protein>
<proteinExistence type="predicted"/>
<evidence type="ECO:0000313" key="2">
    <source>
        <dbReference type="Proteomes" id="UP001164539"/>
    </source>
</evidence>
<keyword evidence="2" id="KW-1185">Reference proteome</keyword>
<gene>
    <name evidence="1" type="ORF">OWV82_006264</name>
</gene>
<organism evidence="1 2">
    <name type="scientific">Melia azedarach</name>
    <name type="common">Chinaberry tree</name>
    <dbReference type="NCBI Taxonomy" id="155640"/>
    <lineage>
        <taxon>Eukaryota</taxon>
        <taxon>Viridiplantae</taxon>
        <taxon>Streptophyta</taxon>
        <taxon>Embryophyta</taxon>
        <taxon>Tracheophyta</taxon>
        <taxon>Spermatophyta</taxon>
        <taxon>Magnoliopsida</taxon>
        <taxon>eudicotyledons</taxon>
        <taxon>Gunneridae</taxon>
        <taxon>Pentapetalae</taxon>
        <taxon>rosids</taxon>
        <taxon>malvids</taxon>
        <taxon>Sapindales</taxon>
        <taxon>Meliaceae</taxon>
        <taxon>Melia</taxon>
    </lineage>
</organism>
<accession>A0ACC1YI51</accession>
<name>A0ACC1YI51_MELAZ</name>
<evidence type="ECO:0000313" key="1">
    <source>
        <dbReference type="EMBL" id="KAJ4722824.1"/>
    </source>
</evidence>
<reference evidence="1 2" key="1">
    <citation type="journal article" date="2023" name="Science">
        <title>Complex scaffold remodeling in plant triterpene biosynthesis.</title>
        <authorList>
            <person name="De La Pena R."/>
            <person name="Hodgson H."/>
            <person name="Liu J.C."/>
            <person name="Stephenson M.J."/>
            <person name="Martin A.C."/>
            <person name="Owen C."/>
            <person name="Harkess A."/>
            <person name="Leebens-Mack J."/>
            <person name="Jimenez L.E."/>
            <person name="Osbourn A."/>
            <person name="Sattely E.S."/>
        </authorList>
    </citation>
    <scope>NUCLEOTIDE SEQUENCE [LARGE SCALE GENOMIC DNA]</scope>
    <source>
        <strain evidence="2">cv. JPN11</strain>
        <tissue evidence="1">Leaf</tissue>
    </source>
</reference>
<sequence>MANFKRHRRRSSKSSNWANIHGEILDAIFNHLSFKDLLVAEAVCSNWFLVANSFINFKSRIQPHSIPHLMLPLEDKSQSSSSGYCRIENMPEEFSESCCIGSSHGWLIFLDERASPLLFNPSLQVQIQLPRIDSFLGVLNIEKVEDGGYSIKYNYQNNSIRYMENLRQNFIHKGILSSDPCLRISSYGVVVICSHEKRIAYCRNGFSSWVEVDGRHHPYQDIICGRNHQLYALGKNASVEVWDFDCASNIPVKRMELEMSFPEKSNKFWNDFEDLYAARCYLVESTKGDIMLVVRFIGELVDEYDEPVHEEDLLTEEDTHPLVDNLGDQALFLGGNHSISVSADKSSMECKRNSIYFTDDYWDRMHEDYLYGGHDMGVFSLEEQSVKPLKECRQLKIQPPPCWVNASPW</sequence>
<comment type="caution">
    <text evidence="1">The sequence shown here is derived from an EMBL/GenBank/DDBJ whole genome shotgun (WGS) entry which is preliminary data.</text>
</comment>